<reference evidence="1" key="1">
    <citation type="submission" date="2020-08" db="EMBL/GenBank/DDBJ databases">
        <title>Multicomponent nature underlies the extraordinary mechanical properties of spider dragline silk.</title>
        <authorList>
            <person name="Kono N."/>
            <person name="Nakamura H."/>
            <person name="Mori M."/>
            <person name="Yoshida Y."/>
            <person name="Ohtoshi R."/>
            <person name="Malay A.D."/>
            <person name="Moran D.A.P."/>
            <person name="Tomita M."/>
            <person name="Numata K."/>
            <person name="Arakawa K."/>
        </authorList>
    </citation>
    <scope>NUCLEOTIDE SEQUENCE</scope>
</reference>
<proteinExistence type="predicted"/>
<gene>
    <name evidence="1" type="ORF">NPIL_579041</name>
</gene>
<protein>
    <submittedName>
        <fullName evidence="1">Uncharacterized protein</fullName>
    </submittedName>
</protein>
<comment type="caution">
    <text evidence="1">The sequence shown here is derived from an EMBL/GenBank/DDBJ whole genome shotgun (WGS) entry which is preliminary data.</text>
</comment>
<dbReference type="Proteomes" id="UP000887013">
    <property type="component" value="Unassembled WGS sequence"/>
</dbReference>
<evidence type="ECO:0000313" key="2">
    <source>
        <dbReference type="Proteomes" id="UP000887013"/>
    </source>
</evidence>
<name>A0A8X6NCT2_NEPPI</name>
<accession>A0A8X6NCT2</accession>
<sequence length="105" mass="12028">MDQAIAASNWLNNISRLIDLSPGGYLWLNFNSLCVHEIHISFSKLQHQIDGCTFFCIKTHAYDGKIGLSNNYVRILSKLTKLCRWLHKTDGGKRENHVKNDSKPK</sequence>
<dbReference type="AlphaFoldDB" id="A0A8X6NCT2"/>
<keyword evidence="2" id="KW-1185">Reference proteome</keyword>
<evidence type="ECO:0000313" key="1">
    <source>
        <dbReference type="EMBL" id="GFT07247.1"/>
    </source>
</evidence>
<organism evidence="1 2">
    <name type="scientific">Nephila pilipes</name>
    <name type="common">Giant wood spider</name>
    <name type="synonym">Nephila maculata</name>
    <dbReference type="NCBI Taxonomy" id="299642"/>
    <lineage>
        <taxon>Eukaryota</taxon>
        <taxon>Metazoa</taxon>
        <taxon>Ecdysozoa</taxon>
        <taxon>Arthropoda</taxon>
        <taxon>Chelicerata</taxon>
        <taxon>Arachnida</taxon>
        <taxon>Araneae</taxon>
        <taxon>Araneomorphae</taxon>
        <taxon>Entelegynae</taxon>
        <taxon>Araneoidea</taxon>
        <taxon>Nephilidae</taxon>
        <taxon>Nephila</taxon>
    </lineage>
</organism>
<dbReference type="EMBL" id="BMAW01008173">
    <property type="protein sequence ID" value="GFT07247.1"/>
    <property type="molecule type" value="Genomic_DNA"/>
</dbReference>